<evidence type="ECO:0000259" key="6">
    <source>
        <dbReference type="SMART" id="SM00065"/>
    </source>
</evidence>
<feature type="domain" description="GAF" evidence="6">
    <location>
        <begin position="208"/>
        <end position="352"/>
    </location>
</feature>
<evidence type="ECO:0000256" key="5">
    <source>
        <dbReference type="ARBA" id="ARBA00023012"/>
    </source>
</evidence>
<feature type="domain" description="GAF" evidence="6">
    <location>
        <begin position="23"/>
        <end position="178"/>
    </location>
</feature>
<dbReference type="Proteomes" id="UP000339690">
    <property type="component" value="Chromosome"/>
</dbReference>
<keyword evidence="5" id="KW-0902">Two-component regulatory system</keyword>
<dbReference type="GO" id="GO:0016020">
    <property type="term" value="C:membrane"/>
    <property type="evidence" value="ECO:0007669"/>
    <property type="project" value="InterPro"/>
</dbReference>
<dbReference type="SUPFAM" id="SSF55874">
    <property type="entry name" value="ATPase domain of HSP90 chaperone/DNA topoisomerase II/histidine kinase"/>
    <property type="match status" value="1"/>
</dbReference>
<proteinExistence type="predicted"/>
<dbReference type="Pfam" id="PF07730">
    <property type="entry name" value="HisKA_3"/>
    <property type="match status" value="1"/>
</dbReference>
<gene>
    <name evidence="8" type="ORF">GI584_01700</name>
</gene>
<dbReference type="SUPFAM" id="SSF55781">
    <property type="entry name" value="GAF domain-like"/>
    <property type="match status" value="2"/>
</dbReference>
<feature type="domain" description="Histidine kinase/HSP90-like ATPase" evidence="7">
    <location>
        <begin position="458"/>
        <end position="549"/>
    </location>
</feature>
<evidence type="ECO:0000259" key="7">
    <source>
        <dbReference type="SMART" id="SM00387"/>
    </source>
</evidence>
<dbReference type="KEGG" id="grc:GI584_01700"/>
<dbReference type="InterPro" id="IPR029016">
    <property type="entry name" value="GAF-like_dom_sf"/>
</dbReference>
<evidence type="ECO:0000256" key="3">
    <source>
        <dbReference type="ARBA" id="ARBA00022679"/>
    </source>
</evidence>
<dbReference type="Pfam" id="PF01590">
    <property type="entry name" value="GAF"/>
    <property type="match status" value="1"/>
</dbReference>
<dbReference type="EMBL" id="CP045915">
    <property type="protein sequence ID" value="QGH32843.1"/>
    <property type="molecule type" value="Genomic_DNA"/>
</dbReference>
<dbReference type="AlphaFoldDB" id="A0A5Q2TFR8"/>
<dbReference type="EC" id="2.7.13.3" evidence="2"/>
<dbReference type="InterPro" id="IPR011712">
    <property type="entry name" value="Sig_transdc_His_kin_sub3_dim/P"/>
</dbReference>
<evidence type="ECO:0000256" key="2">
    <source>
        <dbReference type="ARBA" id="ARBA00012438"/>
    </source>
</evidence>
<dbReference type="InterPro" id="IPR036890">
    <property type="entry name" value="HATPase_C_sf"/>
</dbReference>
<evidence type="ECO:0000256" key="4">
    <source>
        <dbReference type="ARBA" id="ARBA00022777"/>
    </source>
</evidence>
<dbReference type="InterPro" id="IPR003594">
    <property type="entry name" value="HATPase_dom"/>
</dbReference>
<dbReference type="Gene3D" id="3.30.565.10">
    <property type="entry name" value="Histidine kinase-like ATPase, C-terminal domain"/>
    <property type="match status" value="1"/>
</dbReference>
<keyword evidence="9" id="KW-1185">Reference proteome</keyword>
<dbReference type="RefSeq" id="WP_153790018.1">
    <property type="nucleotide sequence ID" value="NZ_CP045915.1"/>
</dbReference>
<keyword evidence="3" id="KW-0808">Transferase</keyword>
<dbReference type="SMART" id="SM00065">
    <property type="entry name" value="GAF"/>
    <property type="match status" value="2"/>
</dbReference>
<accession>A0A5Q2TFR8</accession>
<reference evidence="8 9" key="1">
    <citation type="submission" date="2019-11" db="EMBL/GenBank/DDBJ databases">
        <title>Gracilibacillus salitolerans sp. nov., a moderate halophile isolated from a saline soil in northwest China.</title>
        <authorList>
            <person name="Gan L."/>
        </authorList>
    </citation>
    <scope>NUCLEOTIDE SEQUENCE [LARGE SCALE GENOMIC DNA]</scope>
    <source>
        <strain evidence="8 9">SCU50</strain>
    </source>
</reference>
<name>A0A5Q2TFR8_9BACI</name>
<dbReference type="SMART" id="SM00387">
    <property type="entry name" value="HATPase_c"/>
    <property type="match status" value="1"/>
</dbReference>
<organism evidence="8 9">
    <name type="scientific">Gracilibacillus salitolerans</name>
    <dbReference type="NCBI Taxonomy" id="2663022"/>
    <lineage>
        <taxon>Bacteria</taxon>
        <taxon>Bacillati</taxon>
        <taxon>Bacillota</taxon>
        <taxon>Bacilli</taxon>
        <taxon>Bacillales</taxon>
        <taxon>Bacillaceae</taxon>
        <taxon>Gracilibacillus</taxon>
    </lineage>
</organism>
<dbReference type="GO" id="GO:0000155">
    <property type="term" value="F:phosphorelay sensor kinase activity"/>
    <property type="evidence" value="ECO:0007669"/>
    <property type="project" value="InterPro"/>
</dbReference>
<dbReference type="Gene3D" id="3.30.450.40">
    <property type="match status" value="2"/>
</dbReference>
<dbReference type="InterPro" id="IPR050482">
    <property type="entry name" value="Sensor_HK_TwoCompSys"/>
</dbReference>
<keyword evidence="4" id="KW-0418">Kinase</keyword>
<dbReference type="InterPro" id="IPR003018">
    <property type="entry name" value="GAF"/>
</dbReference>
<evidence type="ECO:0000313" key="9">
    <source>
        <dbReference type="Proteomes" id="UP000339690"/>
    </source>
</evidence>
<dbReference type="CDD" id="cd16917">
    <property type="entry name" value="HATPase_UhpB-NarQ-NarX-like"/>
    <property type="match status" value="1"/>
</dbReference>
<evidence type="ECO:0000313" key="8">
    <source>
        <dbReference type="EMBL" id="QGH32843.1"/>
    </source>
</evidence>
<dbReference type="GO" id="GO:0046983">
    <property type="term" value="F:protein dimerization activity"/>
    <property type="evidence" value="ECO:0007669"/>
    <property type="project" value="InterPro"/>
</dbReference>
<sequence>MAKSGKELLIQKEIAVTLNQCVDMYEMLEVSLKKLLELMELQTGWIFLTNEANSYKLAAYQNLPPVLSDNNFNRLTCSNGCYDCACLQLYWEGYLHKAVNSIKCVRLEEAMIENAGDTRNLKFHASIPLTIRGRKLGLLNLASLEKKRFEQKELLLLESIAYQIGTAVERIRLYEEQKKQEVDSIARYLVDYYKDMDRLNRQLGKASTRQELYKVLMEELSSHFECWPKIALLIEENNELLLRATTHGKETKVLNEKSFSSIPSIIHKTYDEKRILQNHQQPLYYSSLKTWEKCYSIALPLETNEKKRRALGVLLLSRETETFSDLEIEMLEVLAGLLSMAIEKTYLQEEWEALLVEKERNRLARDLHDAVNQKLFALSLTARGLQKVTTNSNDMVSEAISDIQKLSQETLSEMRSLIWQLRPQELEREIGTSIQEYGSKLGLQLDIHGPVNLKLPDKKEQALWRIAQEALNNIKKHAKTNEGNVHITKTSSFVEMKITDNGCGGASENQHSIGMKSMKERAKEINAKLTIESISGNGTSITVTVPIQNGEDKE</sequence>
<dbReference type="Pfam" id="PF13185">
    <property type="entry name" value="GAF_2"/>
    <property type="match status" value="1"/>
</dbReference>
<protein>
    <recommendedName>
        <fullName evidence="2">histidine kinase</fullName>
        <ecNumber evidence="2">2.7.13.3</ecNumber>
    </recommendedName>
</protein>
<comment type="catalytic activity">
    <reaction evidence="1">
        <text>ATP + protein L-histidine = ADP + protein N-phospho-L-histidine.</text>
        <dbReference type="EC" id="2.7.13.3"/>
    </reaction>
</comment>
<dbReference type="Gene3D" id="1.20.5.1930">
    <property type="match status" value="1"/>
</dbReference>
<dbReference type="PANTHER" id="PTHR24421:SF40">
    <property type="entry name" value="SENSOR HISTIDINE KINASE YHCY"/>
    <property type="match status" value="1"/>
</dbReference>
<dbReference type="PANTHER" id="PTHR24421">
    <property type="entry name" value="NITRATE/NITRITE SENSOR PROTEIN NARX-RELATED"/>
    <property type="match status" value="1"/>
</dbReference>
<dbReference type="Pfam" id="PF02518">
    <property type="entry name" value="HATPase_c"/>
    <property type="match status" value="1"/>
</dbReference>
<evidence type="ECO:0000256" key="1">
    <source>
        <dbReference type="ARBA" id="ARBA00000085"/>
    </source>
</evidence>